<proteinExistence type="predicted"/>
<feature type="compositionally biased region" description="Basic and acidic residues" evidence="1">
    <location>
        <begin position="96"/>
        <end position="109"/>
    </location>
</feature>
<sequence>MPDNTTHEKNCVAAPKRRSSSSTRDSGEGKQAGASSSTPAQLAAMARYREKNQSTLRQKARERMARYVVHRKAHLISRSSLLKSSRYYRSESGGSRPRERARAADARYREGKADRLRTRQVDRRAMAYIEKHGMESWLGRDARREKIAASLHAHRQSKGQLNHP</sequence>
<dbReference type="AlphaFoldDB" id="A0AAV9Z720"/>
<comment type="caution">
    <text evidence="2">The sequence shown here is derived from an EMBL/GenBank/DDBJ whole genome shotgun (WGS) entry which is preliminary data.</text>
</comment>
<feature type="compositionally biased region" description="Basic and acidic residues" evidence="1">
    <location>
        <begin position="1"/>
        <end position="10"/>
    </location>
</feature>
<keyword evidence="3" id="KW-1185">Reference proteome</keyword>
<feature type="compositionally biased region" description="Low complexity" evidence="1">
    <location>
        <begin position="81"/>
        <end position="95"/>
    </location>
</feature>
<feature type="region of interest" description="Disordered" evidence="1">
    <location>
        <begin position="81"/>
        <end position="109"/>
    </location>
</feature>
<protein>
    <submittedName>
        <fullName evidence="2">Uncharacterized protein</fullName>
    </submittedName>
</protein>
<feature type="region of interest" description="Disordered" evidence="1">
    <location>
        <begin position="1"/>
        <end position="59"/>
    </location>
</feature>
<dbReference type="Proteomes" id="UP001362999">
    <property type="component" value="Unassembled WGS sequence"/>
</dbReference>
<evidence type="ECO:0000256" key="1">
    <source>
        <dbReference type="SAM" id="MobiDB-lite"/>
    </source>
</evidence>
<name>A0AAV9Z720_9AGAR</name>
<gene>
    <name evidence="2" type="ORF">R3P38DRAFT_3240327</name>
</gene>
<evidence type="ECO:0000313" key="3">
    <source>
        <dbReference type="Proteomes" id="UP001362999"/>
    </source>
</evidence>
<dbReference type="EMBL" id="JAWWNJ010000191">
    <property type="protein sequence ID" value="KAK6972218.1"/>
    <property type="molecule type" value="Genomic_DNA"/>
</dbReference>
<reference evidence="2 3" key="1">
    <citation type="journal article" date="2024" name="J Genomics">
        <title>Draft genome sequencing and assembly of Favolaschia claudopus CIRM-BRFM 2984 isolated from oak limbs.</title>
        <authorList>
            <person name="Navarro D."/>
            <person name="Drula E."/>
            <person name="Chaduli D."/>
            <person name="Cazenave R."/>
            <person name="Ahrendt S."/>
            <person name="Wang J."/>
            <person name="Lipzen A."/>
            <person name="Daum C."/>
            <person name="Barry K."/>
            <person name="Grigoriev I.V."/>
            <person name="Favel A."/>
            <person name="Rosso M.N."/>
            <person name="Martin F."/>
        </authorList>
    </citation>
    <scope>NUCLEOTIDE SEQUENCE [LARGE SCALE GENOMIC DNA]</scope>
    <source>
        <strain evidence="2 3">CIRM-BRFM 2984</strain>
    </source>
</reference>
<organism evidence="2 3">
    <name type="scientific">Favolaschia claudopus</name>
    <dbReference type="NCBI Taxonomy" id="2862362"/>
    <lineage>
        <taxon>Eukaryota</taxon>
        <taxon>Fungi</taxon>
        <taxon>Dikarya</taxon>
        <taxon>Basidiomycota</taxon>
        <taxon>Agaricomycotina</taxon>
        <taxon>Agaricomycetes</taxon>
        <taxon>Agaricomycetidae</taxon>
        <taxon>Agaricales</taxon>
        <taxon>Marasmiineae</taxon>
        <taxon>Mycenaceae</taxon>
        <taxon>Favolaschia</taxon>
    </lineage>
</organism>
<accession>A0AAV9Z720</accession>
<evidence type="ECO:0000313" key="2">
    <source>
        <dbReference type="EMBL" id="KAK6972218.1"/>
    </source>
</evidence>